<evidence type="ECO:0000256" key="4">
    <source>
        <dbReference type="PROSITE-ProRule" id="PRU00221"/>
    </source>
</evidence>
<evidence type="ECO:0000256" key="1">
    <source>
        <dbReference type="ARBA" id="ARBA00022574"/>
    </source>
</evidence>
<protein>
    <submittedName>
        <fullName evidence="5">Bifunctional WD40-YVTN repeat-like-containing domain superfamily/TREX component Tex1-THOC3/WD40-repeat-containing domain superfamily/WD40 repeat</fullName>
    </submittedName>
</protein>
<comment type="similarity">
    <text evidence="3">Belongs to the THOC3 family.</text>
</comment>
<proteinExistence type="inferred from homology"/>
<comment type="caution">
    <text evidence="5">The sequence shown here is derived from an EMBL/GenBank/DDBJ whole genome shotgun (WGS) entry which is preliminary data.</text>
</comment>
<dbReference type="RefSeq" id="XP_067803318.1">
    <property type="nucleotide sequence ID" value="XM_067946754.1"/>
</dbReference>
<dbReference type="PROSITE" id="PS50082">
    <property type="entry name" value="WD_REPEATS_2"/>
    <property type="match status" value="1"/>
</dbReference>
<dbReference type="Gene3D" id="2.130.10.10">
    <property type="entry name" value="YVTN repeat-like/Quinoprotein amine dehydrogenase"/>
    <property type="match status" value="2"/>
</dbReference>
<dbReference type="InterPro" id="IPR040132">
    <property type="entry name" value="Tex1/THOC3"/>
</dbReference>
<dbReference type="InterPro" id="IPR015943">
    <property type="entry name" value="WD40/YVTN_repeat-like_dom_sf"/>
</dbReference>
<dbReference type="SMART" id="SM00320">
    <property type="entry name" value="WD40"/>
    <property type="match status" value="3"/>
</dbReference>
<dbReference type="EMBL" id="JALLKP010000002">
    <property type="protein sequence ID" value="KAK2196476.1"/>
    <property type="molecule type" value="Genomic_DNA"/>
</dbReference>
<dbReference type="PANTHER" id="PTHR22839">
    <property type="entry name" value="THO COMPLEX SUBUNIT 3 THO3"/>
    <property type="match status" value="1"/>
</dbReference>
<name>A0AAD9PKY9_9APIC</name>
<feature type="repeat" description="WD" evidence="4">
    <location>
        <begin position="238"/>
        <end position="279"/>
    </location>
</feature>
<dbReference type="InterPro" id="IPR036322">
    <property type="entry name" value="WD40_repeat_dom_sf"/>
</dbReference>
<evidence type="ECO:0000256" key="3">
    <source>
        <dbReference type="ARBA" id="ARBA00046343"/>
    </source>
</evidence>
<accession>A0AAD9PKY9</accession>
<sequence>MSHRVLKNTTLDTTPPLSIDEAFARGNCASQIFGSFCEDDKLPRGSQVSKSLPYTTPSQDVLSIKSKIRDLCYCANGSLLFIATRDVIHLFNTSTVQVEHSLVLKSCRVLCHPQDPNLFAVLLNNEGESGSNPMVHIYQLEDRSSRAKGRLCHKGTVTSSFQDPWYSGCFSLDGSVIALLDRNERIQYLHLDTMDIAEEHVVLDSECFGLVYTRQGLLVHKVDGNLALVQSDGSVAYTAAHSHIITTAAYNSARNLLVTGGSDHLVHLFEADAFTCVGTFPRLGGQVSDICFSKNGHLIAWGTKDNGPSPLDDIDKADLLKSSDFGLCIAATKPCEVHYYHSTPAPVTHVAFSPAQMAIAYACDFDSFPKGGTFNHSSPIGILRL</sequence>
<keyword evidence="2" id="KW-0677">Repeat</keyword>
<dbReference type="GO" id="GO:0006406">
    <property type="term" value="P:mRNA export from nucleus"/>
    <property type="evidence" value="ECO:0007669"/>
    <property type="project" value="InterPro"/>
</dbReference>
<dbReference type="GeneID" id="94336021"/>
<reference evidence="5" key="1">
    <citation type="journal article" date="2023" name="Nat. Microbiol.">
        <title>Babesia duncani multi-omics identifies virulence factors and drug targets.</title>
        <authorList>
            <person name="Singh P."/>
            <person name="Lonardi S."/>
            <person name="Liang Q."/>
            <person name="Vydyam P."/>
            <person name="Khabirova E."/>
            <person name="Fang T."/>
            <person name="Gihaz S."/>
            <person name="Thekkiniath J."/>
            <person name="Munshi M."/>
            <person name="Abel S."/>
            <person name="Ciampossin L."/>
            <person name="Batugedara G."/>
            <person name="Gupta M."/>
            <person name="Lu X.M."/>
            <person name="Lenz T."/>
            <person name="Chakravarty S."/>
            <person name="Cornillot E."/>
            <person name="Hu Y."/>
            <person name="Ma W."/>
            <person name="Gonzalez L.M."/>
            <person name="Sanchez S."/>
            <person name="Estrada K."/>
            <person name="Sanchez-Flores A."/>
            <person name="Montero E."/>
            <person name="Harb O.S."/>
            <person name="Le Roch K.G."/>
            <person name="Mamoun C.B."/>
        </authorList>
    </citation>
    <scope>NUCLEOTIDE SEQUENCE</scope>
    <source>
        <strain evidence="5">WA1</strain>
    </source>
</reference>
<dbReference type="Proteomes" id="UP001214638">
    <property type="component" value="Unassembled WGS sequence"/>
</dbReference>
<gene>
    <name evidence="5" type="ORF">BdWA1_001723</name>
</gene>
<dbReference type="InterPro" id="IPR001680">
    <property type="entry name" value="WD40_rpt"/>
</dbReference>
<dbReference type="AlphaFoldDB" id="A0AAD9PKY9"/>
<evidence type="ECO:0000313" key="5">
    <source>
        <dbReference type="EMBL" id="KAK2196476.1"/>
    </source>
</evidence>
<keyword evidence="6" id="KW-1185">Reference proteome</keyword>
<evidence type="ECO:0000256" key="2">
    <source>
        <dbReference type="ARBA" id="ARBA00022737"/>
    </source>
</evidence>
<dbReference type="SUPFAM" id="SSF50978">
    <property type="entry name" value="WD40 repeat-like"/>
    <property type="match status" value="1"/>
</dbReference>
<dbReference type="KEGG" id="bdw:94336021"/>
<dbReference type="Pfam" id="PF00400">
    <property type="entry name" value="WD40"/>
    <property type="match status" value="1"/>
</dbReference>
<dbReference type="PANTHER" id="PTHR22839:SF0">
    <property type="entry name" value="THO COMPLEX SUBUNIT 3"/>
    <property type="match status" value="1"/>
</dbReference>
<keyword evidence="1 4" id="KW-0853">WD repeat</keyword>
<dbReference type="GO" id="GO:0000445">
    <property type="term" value="C:THO complex part of transcription export complex"/>
    <property type="evidence" value="ECO:0007669"/>
    <property type="project" value="TreeGrafter"/>
</dbReference>
<evidence type="ECO:0000313" key="6">
    <source>
        <dbReference type="Proteomes" id="UP001214638"/>
    </source>
</evidence>
<organism evidence="5 6">
    <name type="scientific">Babesia duncani</name>
    <dbReference type="NCBI Taxonomy" id="323732"/>
    <lineage>
        <taxon>Eukaryota</taxon>
        <taxon>Sar</taxon>
        <taxon>Alveolata</taxon>
        <taxon>Apicomplexa</taxon>
        <taxon>Aconoidasida</taxon>
        <taxon>Piroplasmida</taxon>
        <taxon>Babesiidae</taxon>
        <taxon>Babesia</taxon>
    </lineage>
</organism>